<dbReference type="EMBL" id="BMWS01000012">
    <property type="protein sequence ID" value="GGX19234.1"/>
    <property type="molecule type" value="Genomic_DNA"/>
</dbReference>
<proteinExistence type="predicted"/>
<organism evidence="1 2">
    <name type="scientific">Aquimarina muelleri</name>
    <dbReference type="NCBI Taxonomy" id="279356"/>
    <lineage>
        <taxon>Bacteria</taxon>
        <taxon>Pseudomonadati</taxon>
        <taxon>Bacteroidota</taxon>
        <taxon>Flavobacteriia</taxon>
        <taxon>Flavobacteriales</taxon>
        <taxon>Flavobacteriaceae</taxon>
        <taxon>Aquimarina</taxon>
    </lineage>
</organism>
<reference evidence="1 2" key="1">
    <citation type="journal article" date="2014" name="Int. J. Syst. Evol. Microbiol.">
        <title>Complete genome sequence of Corynebacterium casei LMG S-19264T (=DSM 44701T), isolated from a smear-ripened cheese.</title>
        <authorList>
            <consortium name="US DOE Joint Genome Institute (JGI-PGF)"/>
            <person name="Walter F."/>
            <person name="Albersmeier A."/>
            <person name="Kalinowski J."/>
            <person name="Ruckert C."/>
        </authorList>
    </citation>
    <scope>NUCLEOTIDE SEQUENCE [LARGE SCALE GENOMIC DNA]</scope>
    <source>
        <strain evidence="1 2">KCTC 12285</strain>
    </source>
</reference>
<evidence type="ECO:0000313" key="1">
    <source>
        <dbReference type="EMBL" id="GGX19234.1"/>
    </source>
</evidence>
<protein>
    <submittedName>
        <fullName evidence="1">Uncharacterized protein</fullName>
    </submittedName>
</protein>
<keyword evidence="2" id="KW-1185">Reference proteome</keyword>
<dbReference type="Proteomes" id="UP000601108">
    <property type="component" value="Unassembled WGS sequence"/>
</dbReference>
<sequence length="60" mass="6847">MEKIIETHPNPIMNPNNLSSINISEVFCVIDEFCKEYDQIVDKSLLGNPAKRPPTMSVRE</sequence>
<comment type="caution">
    <text evidence="1">The sequence shown here is derived from an EMBL/GenBank/DDBJ whole genome shotgun (WGS) entry which is preliminary data.</text>
</comment>
<accession>A0A918JV91</accession>
<name>A0A918JV91_9FLAO</name>
<gene>
    <name evidence="1" type="ORF">GCM10007384_20720</name>
</gene>
<evidence type="ECO:0000313" key="2">
    <source>
        <dbReference type="Proteomes" id="UP000601108"/>
    </source>
</evidence>
<dbReference type="AlphaFoldDB" id="A0A918JV91"/>